<evidence type="ECO:0000259" key="7">
    <source>
        <dbReference type="PROSITE" id="PS50250"/>
    </source>
</evidence>
<evidence type="ECO:0000256" key="3">
    <source>
        <dbReference type="ARBA" id="ARBA00008793"/>
    </source>
</evidence>
<accession>A0AAV9PI96</accession>
<comment type="similarity">
    <text evidence="3">Belongs to the CSN1 family.</text>
</comment>
<dbReference type="PANTHER" id="PTHR14145">
    <property type="entry name" value="26S PROTESOME SUBUNIT 6"/>
    <property type="match status" value="1"/>
</dbReference>
<dbReference type="PROSITE" id="PS50250">
    <property type="entry name" value="PCI"/>
    <property type="match status" value="1"/>
</dbReference>
<dbReference type="EMBL" id="JAVRRT010000003">
    <property type="protein sequence ID" value="KAK5173319.1"/>
    <property type="molecule type" value="Genomic_DNA"/>
</dbReference>
<dbReference type="GO" id="GO:0005737">
    <property type="term" value="C:cytoplasm"/>
    <property type="evidence" value="ECO:0007669"/>
    <property type="project" value="UniProtKB-SubCell"/>
</dbReference>
<name>A0AAV9PI96_9PEZI</name>
<dbReference type="SUPFAM" id="SSF46785">
    <property type="entry name" value="Winged helix' DNA-binding domain"/>
    <property type="match status" value="1"/>
</dbReference>
<evidence type="ECO:0000256" key="2">
    <source>
        <dbReference type="ARBA" id="ARBA00004496"/>
    </source>
</evidence>
<dbReference type="Pfam" id="PF01399">
    <property type="entry name" value="PCI"/>
    <property type="match status" value="1"/>
</dbReference>
<dbReference type="Gene3D" id="1.25.40.570">
    <property type="match status" value="1"/>
</dbReference>
<dbReference type="Pfam" id="PF10602">
    <property type="entry name" value="RPN7"/>
    <property type="match status" value="2"/>
</dbReference>
<evidence type="ECO:0000256" key="1">
    <source>
        <dbReference type="ARBA" id="ARBA00004123"/>
    </source>
</evidence>
<dbReference type="InterPro" id="IPR045135">
    <property type="entry name" value="Rpn7_N"/>
</dbReference>
<dbReference type="InterPro" id="IPR036390">
    <property type="entry name" value="WH_DNA-bd_sf"/>
</dbReference>
<protein>
    <recommendedName>
        <fullName evidence="7">PCI domain-containing protein</fullName>
    </recommendedName>
</protein>
<dbReference type="InterPro" id="IPR000717">
    <property type="entry name" value="PCI_dom"/>
</dbReference>
<evidence type="ECO:0000256" key="6">
    <source>
        <dbReference type="ARBA" id="ARBA00023242"/>
    </source>
</evidence>
<dbReference type="RefSeq" id="XP_064662014.1">
    <property type="nucleotide sequence ID" value="XM_064799259.1"/>
</dbReference>
<dbReference type="SMART" id="SM00088">
    <property type="entry name" value="PINT"/>
    <property type="match status" value="1"/>
</dbReference>
<comment type="caution">
    <text evidence="8">The sequence shown here is derived from an EMBL/GenBank/DDBJ whole genome shotgun (WGS) entry which is preliminary data.</text>
</comment>
<dbReference type="PANTHER" id="PTHR14145:SF2">
    <property type="entry name" value="COP9 SIGNALOSOME COMPLEX SUBUNIT 1"/>
    <property type="match status" value="1"/>
</dbReference>
<organism evidence="8 9">
    <name type="scientific">Saxophila tyrrhenica</name>
    <dbReference type="NCBI Taxonomy" id="1690608"/>
    <lineage>
        <taxon>Eukaryota</taxon>
        <taxon>Fungi</taxon>
        <taxon>Dikarya</taxon>
        <taxon>Ascomycota</taxon>
        <taxon>Pezizomycotina</taxon>
        <taxon>Dothideomycetes</taxon>
        <taxon>Dothideomycetidae</taxon>
        <taxon>Mycosphaerellales</taxon>
        <taxon>Extremaceae</taxon>
        <taxon>Saxophila</taxon>
    </lineage>
</organism>
<proteinExistence type="inferred from homology"/>
<evidence type="ECO:0000313" key="8">
    <source>
        <dbReference type="EMBL" id="KAK5173319.1"/>
    </source>
</evidence>
<dbReference type="GO" id="GO:0008180">
    <property type="term" value="C:COP9 signalosome"/>
    <property type="evidence" value="ECO:0007669"/>
    <property type="project" value="UniProtKB-KW"/>
</dbReference>
<keyword evidence="6" id="KW-0539">Nucleus</keyword>
<evidence type="ECO:0000313" key="9">
    <source>
        <dbReference type="Proteomes" id="UP001337655"/>
    </source>
</evidence>
<comment type="subcellular location">
    <subcellularLocation>
        <location evidence="2">Cytoplasm</location>
    </subcellularLocation>
    <subcellularLocation>
        <location evidence="1">Nucleus</location>
    </subcellularLocation>
</comment>
<keyword evidence="4" id="KW-0963">Cytoplasm</keyword>
<gene>
    <name evidence="8" type="ORF">LTR77_002000</name>
</gene>
<dbReference type="GeneID" id="89923347"/>
<reference evidence="8 9" key="1">
    <citation type="submission" date="2023-08" db="EMBL/GenBank/DDBJ databases">
        <title>Black Yeasts Isolated from many extreme environments.</title>
        <authorList>
            <person name="Coleine C."/>
            <person name="Stajich J.E."/>
            <person name="Selbmann L."/>
        </authorList>
    </citation>
    <scope>NUCLEOTIDE SEQUENCE [LARGE SCALE GENOMIC DNA]</scope>
    <source>
        <strain evidence="8 9">CCFEE 5935</strain>
    </source>
</reference>
<dbReference type="InterPro" id="IPR019585">
    <property type="entry name" value="Rpn7/CSN1"/>
</dbReference>
<dbReference type="Proteomes" id="UP001337655">
    <property type="component" value="Unassembled WGS sequence"/>
</dbReference>
<keyword evidence="9" id="KW-1185">Reference proteome</keyword>
<evidence type="ECO:0000256" key="4">
    <source>
        <dbReference type="ARBA" id="ARBA00022490"/>
    </source>
</evidence>
<sequence>MAYDGNLPAPTFDLDTYANNYQGALLPIRLAHISTHCPSLSRHALSSAIDAAKQGKDVQLYARLHDIADRLGFADLAKMDTAWASKQEEANRRELSRLEGELRGYKNNMIRESIRMGQDDLAAHQLSTGGPVPDPNDPHSQHTSGYNAAYQAYGKMRDYCTTPTHIASMTLRLIYTSLLQAVSSRQAGGSPTMYYNTAVSNAHRIRTIGVKEEEMDRLVPIMNASLGIAYLGNGSYRDAASYLLSTHQDYATLGAVHNTDFPRMVASGNDIAVYGGLCALATMDREQLLTRVLGGPFRFFLELEPHMRKAISLYTTAKYEACLNTLRHYHADWSLDVFLGPHVDLLFARIREKSITAYFSSFSQVSLSSLASTFPPAHTTSSDVQHAMELEALSMIQSGTLAARLDVVNGLLVAPRTEARAATHADAKAAADEVERTLLLRLQRVNAVVAGLEVPRGKGGGAQQAGW</sequence>
<keyword evidence="5" id="KW-0736">Signalosome</keyword>
<evidence type="ECO:0000256" key="5">
    <source>
        <dbReference type="ARBA" id="ARBA00022790"/>
    </source>
</evidence>
<dbReference type="AlphaFoldDB" id="A0AAV9PI96"/>
<feature type="domain" description="PCI" evidence="7">
    <location>
        <begin position="235"/>
        <end position="419"/>
    </location>
</feature>